<reference evidence="10" key="2">
    <citation type="submission" date="2011-01" db="EMBL/GenBank/DDBJ databases">
        <title>The complete genome of Nitratifractor salsuginis DSM 16511.</title>
        <authorList>
            <consortium name="US DOE Joint Genome Institute (JGI-PGF)"/>
            <person name="Lucas S."/>
            <person name="Copeland A."/>
            <person name="Lapidus A."/>
            <person name="Bruce D."/>
            <person name="Goodwin L."/>
            <person name="Pitluck S."/>
            <person name="Kyrpides N."/>
            <person name="Mavromatis K."/>
            <person name="Ivanova N."/>
            <person name="Mikhailova N."/>
            <person name="Zeytun A."/>
            <person name="Detter J.C."/>
            <person name="Tapia R."/>
            <person name="Han C."/>
            <person name="Land M."/>
            <person name="Hauser L."/>
            <person name="Markowitz V."/>
            <person name="Cheng J.-F."/>
            <person name="Hugenholtz P."/>
            <person name="Woyke T."/>
            <person name="Wu D."/>
            <person name="Tindall B."/>
            <person name="Schuetze A."/>
            <person name="Brambilla E."/>
            <person name="Klenk H.-P."/>
            <person name="Eisen J.A."/>
        </authorList>
    </citation>
    <scope>NUCLEOTIDE SEQUENCE [LARGE SCALE GENOMIC DNA]</scope>
    <source>
        <strain evidence="10">DSM 16511 / JCM 12458 / E9I37-1</strain>
    </source>
</reference>
<dbReference type="EMBL" id="CP002452">
    <property type="protein sequence ID" value="ADV45946.1"/>
    <property type="molecule type" value="Genomic_DNA"/>
</dbReference>
<reference evidence="9 10" key="1">
    <citation type="journal article" date="2011" name="Stand. Genomic Sci.">
        <title>Complete genome sequence of Nitratifractor salsuginis type strain (E9I37-1).</title>
        <authorList>
            <person name="Anderson I."/>
            <person name="Sikorski J."/>
            <person name="Zeytun A."/>
            <person name="Nolan M."/>
            <person name="Lapidus A."/>
            <person name="Lucas S."/>
            <person name="Hammon N."/>
            <person name="Deshpande S."/>
            <person name="Cheng J.F."/>
            <person name="Tapia R."/>
            <person name="Han C."/>
            <person name="Goodwin L."/>
            <person name="Pitluck S."/>
            <person name="Liolios K."/>
            <person name="Pagani I."/>
            <person name="Ivanova N."/>
            <person name="Huntemann M."/>
            <person name="Mavromatis K."/>
            <person name="Ovchinikova G."/>
            <person name="Pati A."/>
            <person name="Chen A."/>
            <person name="Palaniappan K."/>
            <person name="Land M."/>
            <person name="Hauser L."/>
            <person name="Brambilla E.M."/>
            <person name="Ngatchou-Djao O.D."/>
            <person name="Rohde M."/>
            <person name="Tindall B.J."/>
            <person name="Goker M."/>
            <person name="Detter J.C."/>
            <person name="Woyke T."/>
            <person name="Bristow J."/>
            <person name="Eisen J.A."/>
            <person name="Markowitz V."/>
            <person name="Hugenholtz P."/>
            <person name="Klenk H.P."/>
            <person name="Kyrpides N.C."/>
        </authorList>
    </citation>
    <scope>NUCLEOTIDE SEQUENCE [LARGE SCALE GENOMIC DNA]</scope>
    <source>
        <strain evidence="10">DSM 16511 / JCM 12458 / E9I37-1</strain>
    </source>
</reference>
<feature type="transmembrane region" description="Helical" evidence="8">
    <location>
        <begin position="13"/>
        <end position="32"/>
    </location>
</feature>
<feature type="transmembrane region" description="Helical" evidence="8">
    <location>
        <begin position="39"/>
        <end position="59"/>
    </location>
</feature>
<feature type="transmembrane region" description="Helical" evidence="8">
    <location>
        <begin position="129"/>
        <end position="151"/>
    </location>
</feature>
<evidence type="ECO:0000256" key="7">
    <source>
        <dbReference type="ARBA" id="ARBA00023136"/>
    </source>
</evidence>
<keyword evidence="3" id="KW-0813">Transport</keyword>
<dbReference type="HOGENOM" id="CLU_065777_4_0_7"/>
<dbReference type="eggNOG" id="COG1296">
    <property type="taxonomic scope" value="Bacteria"/>
</dbReference>
<dbReference type="Proteomes" id="UP000008633">
    <property type="component" value="Chromosome"/>
</dbReference>
<dbReference type="InterPro" id="IPR011606">
    <property type="entry name" value="Brnchd-chn_aa_trnsp_permease"/>
</dbReference>
<evidence type="ECO:0000313" key="10">
    <source>
        <dbReference type="Proteomes" id="UP000008633"/>
    </source>
</evidence>
<dbReference type="AlphaFoldDB" id="E6X1T8"/>
<evidence type="ECO:0000256" key="2">
    <source>
        <dbReference type="ARBA" id="ARBA00010735"/>
    </source>
</evidence>
<feature type="transmembrane region" description="Helical" evidence="8">
    <location>
        <begin position="184"/>
        <end position="201"/>
    </location>
</feature>
<keyword evidence="10" id="KW-1185">Reference proteome</keyword>
<sequence>MIKDPAFKAALKASMPVLMGYSVLGFAFGLLMRSQGYAWYLPVAMSLLIYAGTLQFLALEFFRAKAGMWEIFVASIFINIRQAFYGLSLLKQFQKTGRFKPYLIFALTDETYALMTTLKPDARIDQRRYYFYLAALNQSYWVLGTVAGVLVGGVMRFDTRGLDFSLTALFVVLAMEQYRQRRNLLPFLIGAGASLAAMVLVSRDRMLITAIGLALLGMLALRGRLNEDEEAEGGTGE</sequence>
<evidence type="ECO:0000256" key="6">
    <source>
        <dbReference type="ARBA" id="ARBA00022989"/>
    </source>
</evidence>
<dbReference type="STRING" id="749222.Nitsa_0678"/>
<keyword evidence="6 8" id="KW-1133">Transmembrane helix</keyword>
<keyword evidence="7 8" id="KW-0472">Membrane</keyword>
<evidence type="ECO:0000256" key="1">
    <source>
        <dbReference type="ARBA" id="ARBA00004651"/>
    </source>
</evidence>
<comment type="similarity">
    <text evidence="2">Belongs to the AzlC family.</text>
</comment>
<dbReference type="Pfam" id="PF03591">
    <property type="entry name" value="AzlC"/>
    <property type="match status" value="1"/>
</dbReference>
<organism evidence="9 10">
    <name type="scientific">Nitratifractor salsuginis (strain DSM 16511 / JCM 12458 / E9I37-1)</name>
    <dbReference type="NCBI Taxonomy" id="749222"/>
    <lineage>
        <taxon>Bacteria</taxon>
        <taxon>Pseudomonadati</taxon>
        <taxon>Campylobacterota</taxon>
        <taxon>Epsilonproteobacteria</taxon>
        <taxon>Campylobacterales</taxon>
        <taxon>Sulfurovaceae</taxon>
        <taxon>Nitratifractor</taxon>
    </lineage>
</organism>
<keyword evidence="4" id="KW-1003">Cell membrane</keyword>
<evidence type="ECO:0000256" key="5">
    <source>
        <dbReference type="ARBA" id="ARBA00022692"/>
    </source>
</evidence>
<proteinExistence type="inferred from homology"/>
<gene>
    <name evidence="9" type="ordered locus">Nitsa_0678</name>
</gene>
<feature type="transmembrane region" description="Helical" evidence="8">
    <location>
        <begin position="71"/>
        <end position="90"/>
    </location>
</feature>
<protein>
    <submittedName>
        <fullName evidence="9">AzlC family protein</fullName>
    </submittedName>
</protein>
<dbReference type="KEGG" id="nsa:Nitsa_0678"/>
<keyword evidence="5 8" id="KW-0812">Transmembrane</keyword>
<comment type="subcellular location">
    <subcellularLocation>
        <location evidence="1">Cell membrane</location>
        <topology evidence="1">Multi-pass membrane protein</topology>
    </subcellularLocation>
</comment>
<dbReference type="PANTHER" id="PTHR34979:SF1">
    <property type="entry name" value="INNER MEMBRANE PROTEIN YGAZ"/>
    <property type="match status" value="1"/>
</dbReference>
<evidence type="ECO:0000256" key="3">
    <source>
        <dbReference type="ARBA" id="ARBA00022448"/>
    </source>
</evidence>
<accession>E6X1T8</accession>
<dbReference type="GO" id="GO:0005886">
    <property type="term" value="C:plasma membrane"/>
    <property type="evidence" value="ECO:0007669"/>
    <property type="project" value="UniProtKB-SubCell"/>
</dbReference>
<evidence type="ECO:0000256" key="8">
    <source>
        <dbReference type="SAM" id="Phobius"/>
    </source>
</evidence>
<dbReference type="OrthoDB" id="9803444at2"/>
<name>E6X1T8_NITSE</name>
<dbReference type="PANTHER" id="PTHR34979">
    <property type="entry name" value="INNER MEMBRANE PROTEIN YGAZ"/>
    <property type="match status" value="1"/>
</dbReference>
<dbReference type="GO" id="GO:1903785">
    <property type="term" value="P:L-valine transmembrane transport"/>
    <property type="evidence" value="ECO:0007669"/>
    <property type="project" value="TreeGrafter"/>
</dbReference>
<dbReference type="RefSeq" id="WP_013553640.1">
    <property type="nucleotide sequence ID" value="NC_014935.1"/>
</dbReference>
<evidence type="ECO:0000313" key="9">
    <source>
        <dbReference type="EMBL" id="ADV45946.1"/>
    </source>
</evidence>
<evidence type="ECO:0000256" key="4">
    <source>
        <dbReference type="ARBA" id="ARBA00022475"/>
    </source>
</evidence>